<reference evidence="5 6" key="1">
    <citation type="submission" date="2019-02" db="EMBL/GenBank/DDBJ databases">
        <title>Polymorphobacter sp. isolated from the lake at the Tibet of China.</title>
        <authorList>
            <person name="Li A."/>
        </authorList>
    </citation>
    <scope>NUCLEOTIDE SEQUENCE [LARGE SCALE GENOMIC DNA]</scope>
    <source>
        <strain evidence="5 6">DJ1R-1</strain>
    </source>
</reference>
<dbReference type="SMART" id="SM01217">
    <property type="entry name" value="Fn3_like"/>
    <property type="match status" value="1"/>
</dbReference>
<dbReference type="GO" id="GO:0005975">
    <property type="term" value="P:carbohydrate metabolic process"/>
    <property type="evidence" value="ECO:0007669"/>
    <property type="project" value="InterPro"/>
</dbReference>
<dbReference type="PANTHER" id="PTHR42715:SF10">
    <property type="entry name" value="BETA-GLUCOSIDASE"/>
    <property type="match status" value="1"/>
</dbReference>
<keyword evidence="2 5" id="KW-0378">Hydrolase</keyword>
<dbReference type="PRINTS" id="PR00133">
    <property type="entry name" value="GLHYDRLASE3"/>
</dbReference>
<dbReference type="InterPro" id="IPR001764">
    <property type="entry name" value="Glyco_hydro_3_N"/>
</dbReference>
<evidence type="ECO:0000256" key="1">
    <source>
        <dbReference type="ARBA" id="ARBA00005336"/>
    </source>
</evidence>
<accession>A0A4Y9ESZ2</accession>
<gene>
    <name evidence="5" type="ORF">EUV02_04645</name>
</gene>
<dbReference type="PANTHER" id="PTHR42715">
    <property type="entry name" value="BETA-GLUCOSIDASE"/>
    <property type="match status" value="1"/>
</dbReference>
<dbReference type="Gene3D" id="3.20.20.300">
    <property type="entry name" value="Glycoside hydrolase, family 3, N-terminal domain"/>
    <property type="match status" value="1"/>
</dbReference>
<dbReference type="SUPFAM" id="SSF52279">
    <property type="entry name" value="Beta-D-glucan exohydrolase, C-terminal domain"/>
    <property type="match status" value="1"/>
</dbReference>
<dbReference type="InterPro" id="IPR013783">
    <property type="entry name" value="Ig-like_fold"/>
</dbReference>
<comment type="caution">
    <text evidence="5">The sequence shown here is derived from an EMBL/GenBank/DDBJ whole genome shotgun (WGS) entry which is preliminary data.</text>
</comment>
<dbReference type="Gene3D" id="2.60.40.10">
    <property type="entry name" value="Immunoglobulins"/>
    <property type="match status" value="1"/>
</dbReference>
<keyword evidence="3" id="KW-0732">Signal</keyword>
<dbReference type="GO" id="GO:0004553">
    <property type="term" value="F:hydrolase activity, hydrolyzing O-glycosyl compounds"/>
    <property type="evidence" value="ECO:0007669"/>
    <property type="project" value="InterPro"/>
</dbReference>
<evidence type="ECO:0000313" key="5">
    <source>
        <dbReference type="EMBL" id="TFU06293.1"/>
    </source>
</evidence>
<dbReference type="InterPro" id="IPR036962">
    <property type="entry name" value="Glyco_hydro_3_N_sf"/>
</dbReference>
<dbReference type="InterPro" id="IPR050288">
    <property type="entry name" value="Cellulose_deg_GH3"/>
</dbReference>
<organism evidence="5 6">
    <name type="scientific">Glacieibacterium arshaanense</name>
    <dbReference type="NCBI Taxonomy" id="2511025"/>
    <lineage>
        <taxon>Bacteria</taxon>
        <taxon>Pseudomonadati</taxon>
        <taxon>Pseudomonadota</taxon>
        <taxon>Alphaproteobacteria</taxon>
        <taxon>Sphingomonadales</taxon>
        <taxon>Sphingosinicellaceae</taxon>
        <taxon>Glacieibacterium</taxon>
    </lineage>
</organism>
<keyword evidence="6" id="KW-1185">Reference proteome</keyword>
<comment type="similarity">
    <text evidence="1">Belongs to the glycosyl hydrolase 3 family.</text>
</comment>
<evidence type="ECO:0000256" key="3">
    <source>
        <dbReference type="SAM" id="SignalP"/>
    </source>
</evidence>
<feature type="signal peptide" evidence="3">
    <location>
        <begin position="1"/>
        <end position="28"/>
    </location>
</feature>
<dbReference type="InterPro" id="IPR002772">
    <property type="entry name" value="Glyco_hydro_3_C"/>
</dbReference>
<dbReference type="Pfam" id="PF14310">
    <property type="entry name" value="Fn3-like"/>
    <property type="match status" value="1"/>
</dbReference>
<dbReference type="InterPro" id="IPR036881">
    <property type="entry name" value="Glyco_hydro_3_C_sf"/>
</dbReference>
<dbReference type="InterPro" id="IPR017853">
    <property type="entry name" value="GH"/>
</dbReference>
<evidence type="ECO:0000313" key="6">
    <source>
        <dbReference type="Proteomes" id="UP000297737"/>
    </source>
</evidence>
<evidence type="ECO:0000259" key="4">
    <source>
        <dbReference type="SMART" id="SM01217"/>
    </source>
</evidence>
<protein>
    <submittedName>
        <fullName evidence="5">Glycosyl hydrolase</fullName>
    </submittedName>
</protein>
<dbReference type="InterPro" id="IPR026891">
    <property type="entry name" value="Fn3-like"/>
</dbReference>
<dbReference type="AlphaFoldDB" id="A0A4Y9ESZ2"/>
<dbReference type="SUPFAM" id="SSF51445">
    <property type="entry name" value="(Trans)glycosidases"/>
    <property type="match status" value="1"/>
</dbReference>
<feature type="chain" id="PRO_5021202343" evidence="3">
    <location>
        <begin position="29"/>
        <end position="733"/>
    </location>
</feature>
<dbReference type="EMBL" id="SIHO01000001">
    <property type="protein sequence ID" value="TFU06293.1"/>
    <property type="molecule type" value="Genomic_DNA"/>
</dbReference>
<feature type="domain" description="Fibronectin type III-like" evidence="4">
    <location>
        <begin position="650"/>
        <end position="715"/>
    </location>
</feature>
<dbReference type="OrthoDB" id="9781691at2"/>
<name>A0A4Y9ESZ2_9SPHN</name>
<dbReference type="Proteomes" id="UP000297737">
    <property type="component" value="Unassembled WGS sequence"/>
</dbReference>
<dbReference type="Gene3D" id="3.40.50.1700">
    <property type="entry name" value="Glycoside hydrolase family 3 C-terminal domain"/>
    <property type="match status" value="1"/>
</dbReference>
<sequence length="733" mass="76738">MPEANPPKIGHHLIALAGTALAAASAQAAPSPDDRAATTEKAMHADERTTLTIGIMALPMFGDPLPKEAILGAGYVAGIPRLGVPALTQTDASLGVSYVGGARKDGATALPSGMAMGATWNPPLLEAAGAMIAGEAHAKGFNVLLAGGINLVRDPRNGRNFEYLGEDPLHSGLLGGAAVAGIQSQHVISTVKHFALNGQETGRHFVDVIIDEAAARESDLLAFEIAIERGQPGAVMSSYNKVNGAQASANDWLLNGVLKRDWHYKGWVMSDWGSVDGVESALAGLDQQMGAQLDKAPFFGAPLAAKAASDPAYTTRVADMNRRILRSMYAVGIDTNPPVIKPIDLAANAVLAEAVAKEAIVLLRNNKNALPLAASAKSIAVIGGYADSGVLSGGGSSQVQGMGGPAINVPIGGDGPFAPFMGQFYHRSVPLKAIRAHAPNAQIRYRNGNYITDAVTIARKSDIAIIFATQWTGEGMDVPDLSLPYGQDALIAAVTAANPNTIVVLETGGPVMMPWLDKTAAVIEAWYPGARGGEAIASVLFGDTNPSGRLPVSFPASLDQLPRPKLDGSDTLEPRFDGRALQGETLSANYNIEGADVGYRWFARNGSKPLFPFGYGLSYTSFETGALHVDPHTLTASFSIRNSGARAGAVTPQLYLVNANGSARQRLAGFTKLTLAPGAAQQVEVKLDPRTIARWEKDGWNIAAGRYSFALGNSATDLGTPVEVTLAARHWKP</sequence>
<dbReference type="Pfam" id="PF00933">
    <property type="entry name" value="Glyco_hydro_3"/>
    <property type="match status" value="1"/>
</dbReference>
<evidence type="ECO:0000256" key="2">
    <source>
        <dbReference type="ARBA" id="ARBA00022801"/>
    </source>
</evidence>
<dbReference type="RefSeq" id="WP_135245016.1">
    <property type="nucleotide sequence ID" value="NZ_SIHO01000001.1"/>
</dbReference>
<dbReference type="Pfam" id="PF01915">
    <property type="entry name" value="Glyco_hydro_3_C"/>
    <property type="match status" value="1"/>
</dbReference>
<proteinExistence type="inferred from homology"/>